<feature type="compositionally biased region" description="Basic residues" evidence="1">
    <location>
        <begin position="48"/>
        <end position="61"/>
    </location>
</feature>
<evidence type="ECO:0000259" key="2">
    <source>
        <dbReference type="PROSITE" id="PS51222"/>
    </source>
</evidence>
<name>A0A9Q0JNG9_9ROSI</name>
<reference evidence="3" key="1">
    <citation type="submission" date="2022-02" db="EMBL/GenBank/DDBJ databases">
        <authorList>
            <person name="Henning P.M."/>
            <person name="McCubbin A.G."/>
            <person name="Shore J.S."/>
        </authorList>
    </citation>
    <scope>NUCLEOTIDE SEQUENCE</scope>
    <source>
        <strain evidence="3">F60SS</strain>
        <tissue evidence="3">Leaves</tissue>
    </source>
</reference>
<dbReference type="PANTHER" id="PTHR46444:SF3">
    <property type="entry name" value="DCD (DEVELOPMENT AND CELL DEATH) DOMAIN PROTEIN"/>
    <property type="match status" value="1"/>
</dbReference>
<dbReference type="Proteomes" id="UP001141552">
    <property type="component" value="Unassembled WGS sequence"/>
</dbReference>
<sequence length="632" mass="70985">MEGEGNISDKLADENMAEPSTVSAGKNDEGGENGGEEFKVKQSAAKQKTSKLLKARPKVVKKSASAGAGAVAVASSSGKGKDVEGGQPARKRLRRRKNKAAVQGKEEGANSGNEDAEDGKPQEEKDVGNDEGIGNGEEKKENGERIAEEGAENGEEKQVTVLERIAGEDDGLNKRGSDDNKNNNNKLRRLGKDLRNKKNKGKVEAKGNNEKNKEKIEVKGKGQGDEKKKEKLGGLIFMCSAKTKPDCFRYRVMGVTMNKKDVVLSVKPGLKLFLYDFDLKLMYGIYEASSRGGIKLEPKAFGGSFPVQVRFKVYKDCFPIPESTFKKAIKENYDRKNKFSTELSVRQVRKLSELFRPATVQTIQPTAVPIHSPSRRDRERYEGIREPPVHSSREAYLRAEHEVRSLPVLSRDRHEHRDYQEAITRREEPRDLFMTEKEYRTYGLQGERRHLTPPKQITSALDPYHRDQDREHLIRQTDPIYRDVVPVHREAVYLNERDLQVYNRGTRDGLLAVTPPVSATAAVSRGTLDPYSRDVSYDYHYGSSSSAYLPPTRRDELSLDSYYTDGRSSYLVAADSLRRGETDQVNRSYSTYAPDSLSNYNEVRGYRVAHPETMPPPVSSRYSFAGPSATYR</sequence>
<comment type="caution">
    <text evidence="3">The sequence shown here is derived from an EMBL/GenBank/DDBJ whole genome shotgun (WGS) entry which is preliminary data.</text>
</comment>
<gene>
    <name evidence="3" type="ORF">Tsubulata_023608</name>
</gene>
<feature type="compositionally biased region" description="Basic and acidic residues" evidence="1">
    <location>
        <begin position="118"/>
        <end position="128"/>
    </location>
</feature>
<feature type="compositionally biased region" description="Low complexity" evidence="1">
    <location>
        <begin position="62"/>
        <end position="78"/>
    </location>
</feature>
<feature type="compositionally biased region" description="Basic residues" evidence="1">
    <location>
        <begin position="89"/>
        <end position="99"/>
    </location>
</feature>
<feature type="domain" description="DCD" evidence="2">
    <location>
        <begin position="230"/>
        <end position="357"/>
    </location>
</feature>
<organism evidence="3 4">
    <name type="scientific">Turnera subulata</name>
    <dbReference type="NCBI Taxonomy" id="218843"/>
    <lineage>
        <taxon>Eukaryota</taxon>
        <taxon>Viridiplantae</taxon>
        <taxon>Streptophyta</taxon>
        <taxon>Embryophyta</taxon>
        <taxon>Tracheophyta</taxon>
        <taxon>Spermatophyta</taxon>
        <taxon>Magnoliopsida</taxon>
        <taxon>eudicotyledons</taxon>
        <taxon>Gunneridae</taxon>
        <taxon>Pentapetalae</taxon>
        <taxon>rosids</taxon>
        <taxon>fabids</taxon>
        <taxon>Malpighiales</taxon>
        <taxon>Passifloraceae</taxon>
        <taxon>Turnera</taxon>
    </lineage>
</organism>
<feature type="compositionally biased region" description="Basic and acidic residues" evidence="1">
    <location>
        <begin position="190"/>
        <end position="226"/>
    </location>
</feature>
<dbReference type="Pfam" id="PF10539">
    <property type="entry name" value="Dev_Cell_Death"/>
    <property type="match status" value="1"/>
</dbReference>
<evidence type="ECO:0000256" key="1">
    <source>
        <dbReference type="SAM" id="MobiDB-lite"/>
    </source>
</evidence>
<dbReference type="InterPro" id="IPR013989">
    <property type="entry name" value="Dev_and_cell_death_domain"/>
</dbReference>
<feature type="compositionally biased region" description="Basic and acidic residues" evidence="1">
    <location>
        <begin position="165"/>
        <end position="181"/>
    </location>
</feature>
<protein>
    <recommendedName>
        <fullName evidence="2">DCD domain-containing protein</fullName>
    </recommendedName>
</protein>
<dbReference type="AlphaFoldDB" id="A0A9Q0JNG9"/>
<accession>A0A9Q0JNG9</accession>
<dbReference type="PROSITE" id="PS51222">
    <property type="entry name" value="DCD"/>
    <property type="match status" value="1"/>
</dbReference>
<evidence type="ECO:0000313" key="3">
    <source>
        <dbReference type="EMBL" id="KAJ4848263.1"/>
    </source>
</evidence>
<dbReference type="PANTHER" id="PTHR46444">
    <property type="entry name" value="DCD (DEVELOPMENT AND CELL DEATH) DOMAIN PROTEIN-RELATED"/>
    <property type="match status" value="1"/>
</dbReference>
<proteinExistence type="predicted"/>
<feature type="compositionally biased region" description="Basic and acidic residues" evidence="1">
    <location>
        <begin position="136"/>
        <end position="158"/>
    </location>
</feature>
<dbReference type="SMART" id="SM00767">
    <property type="entry name" value="DCD"/>
    <property type="match status" value="1"/>
</dbReference>
<reference evidence="3" key="2">
    <citation type="journal article" date="2023" name="Plants (Basel)">
        <title>Annotation of the Turnera subulata (Passifloraceae) Draft Genome Reveals the S-Locus Evolved after the Divergence of Turneroideae from Passifloroideae in a Stepwise Manner.</title>
        <authorList>
            <person name="Henning P.M."/>
            <person name="Roalson E.H."/>
            <person name="Mir W."/>
            <person name="McCubbin A.G."/>
            <person name="Shore J.S."/>
        </authorList>
    </citation>
    <scope>NUCLEOTIDE SEQUENCE</scope>
    <source>
        <strain evidence="3">F60SS</strain>
    </source>
</reference>
<dbReference type="OrthoDB" id="1920894at2759"/>
<dbReference type="EMBL" id="JAKUCV010000947">
    <property type="protein sequence ID" value="KAJ4848263.1"/>
    <property type="molecule type" value="Genomic_DNA"/>
</dbReference>
<feature type="region of interest" description="Disordered" evidence="1">
    <location>
        <begin position="1"/>
        <end position="226"/>
    </location>
</feature>
<evidence type="ECO:0000313" key="4">
    <source>
        <dbReference type="Proteomes" id="UP001141552"/>
    </source>
</evidence>
<keyword evidence="4" id="KW-1185">Reference proteome</keyword>